<dbReference type="AlphaFoldDB" id="A0A2N3L4R3"/>
<name>A0A2N3L4R3_9PROT</name>
<dbReference type="PANTHER" id="PTHR34294:SF1">
    <property type="entry name" value="TRANSCRIPTIONAL REGULATOR LSRR"/>
    <property type="match status" value="1"/>
</dbReference>
<sequence>MASGTNIMTNSTEFERLRRLHKVLVMFYEQNISQAKIAEMTGLSHTTVNRLVKEGQERGLVEITVKSPFGNMTDLGAIIAELGRIENAIVVPEVSTDPQITIKSTADAAVAALFETLQDGMTIAISGGVGVSAIVEAMKPKRSYDVTVVPATGGVQGKYYTDVNHVSMAMAEKLGGRALQLHAPIIAGSREARDTLLDVRSIRDVFDTARTADIAVMGIGSVRETTSTYLSLDGDIDRDDVLGAGACGELLAHLINADGKPCDYPANERVVALSLDELRQIPHRFAIASGQHKAEPIASILRGDFLTTLAIDEQTAYAVTDILKGDA</sequence>
<dbReference type="PANTHER" id="PTHR34294">
    <property type="entry name" value="TRANSCRIPTIONAL REGULATOR-RELATED"/>
    <property type="match status" value="1"/>
</dbReference>
<keyword evidence="2" id="KW-0805">Transcription regulation</keyword>
<reference evidence="7 8" key="1">
    <citation type="submission" date="2017-09" db="EMBL/GenBank/DDBJ databases">
        <title>Biodiversity and function of Thalassospira species in the particle-attached aromatic-hydrocarbon-degrading consortia from the surface seawater of the China South Sea.</title>
        <authorList>
            <person name="Dong C."/>
            <person name="Lai Q."/>
            <person name="Shao Z."/>
        </authorList>
    </citation>
    <scope>NUCLEOTIDE SEQUENCE [LARGE SCALE GENOMIC DNA]</scope>
    <source>
        <strain evidence="7 8">139Z-12</strain>
    </source>
</reference>
<dbReference type="EMBL" id="NXGX01000005">
    <property type="protein sequence ID" value="PKR57798.1"/>
    <property type="molecule type" value="Genomic_DNA"/>
</dbReference>
<comment type="caution">
    <text evidence="7">The sequence shown here is derived from an EMBL/GenBank/DDBJ whole genome shotgun (WGS) entry which is preliminary data.</text>
</comment>
<dbReference type="Gene3D" id="3.40.50.1360">
    <property type="match status" value="1"/>
</dbReference>
<feature type="domain" description="HTH marR-type" evidence="6">
    <location>
        <begin position="23"/>
        <end position="63"/>
    </location>
</feature>
<evidence type="ECO:0000256" key="3">
    <source>
        <dbReference type="ARBA" id="ARBA00023125"/>
    </source>
</evidence>
<dbReference type="GO" id="GO:0003700">
    <property type="term" value="F:DNA-binding transcription factor activity"/>
    <property type="evidence" value="ECO:0007669"/>
    <property type="project" value="InterPro"/>
</dbReference>
<evidence type="ECO:0000259" key="6">
    <source>
        <dbReference type="Pfam" id="PF12802"/>
    </source>
</evidence>
<dbReference type="GO" id="GO:0003677">
    <property type="term" value="F:DNA binding"/>
    <property type="evidence" value="ECO:0007669"/>
    <property type="project" value="UniProtKB-KW"/>
</dbReference>
<dbReference type="Pfam" id="PF04198">
    <property type="entry name" value="Sugar-bind"/>
    <property type="match status" value="1"/>
</dbReference>
<dbReference type="InterPro" id="IPR000835">
    <property type="entry name" value="HTH_MarR-typ"/>
</dbReference>
<organism evidence="7 8">
    <name type="scientific">Thalassospira lohafexi</name>
    <dbReference type="NCBI Taxonomy" id="744227"/>
    <lineage>
        <taxon>Bacteria</taxon>
        <taxon>Pseudomonadati</taxon>
        <taxon>Pseudomonadota</taxon>
        <taxon>Alphaproteobacteria</taxon>
        <taxon>Rhodospirillales</taxon>
        <taxon>Thalassospiraceae</taxon>
        <taxon>Thalassospira</taxon>
    </lineage>
</organism>
<evidence type="ECO:0000256" key="2">
    <source>
        <dbReference type="ARBA" id="ARBA00023015"/>
    </source>
</evidence>
<evidence type="ECO:0000313" key="7">
    <source>
        <dbReference type="EMBL" id="PKR57798.1"/>
    </source>
</evidence>
<feature type="domain" description="Sugar-binding" evidence="5">
    <location>
        <begin position="68"/>
        <end position="319"/>
    </location>
</feature>
<keyword evidence="8" id="KW-1185">Reference proteome</keyword>
<accession>A0A2N3L4R3</accession>
<dbReference type="GO" id="GO:0030246">
    <property type="term" value="F:carbohydrate binding"/>
    <property type="evidence" value="ECO:0007669"/>
    <property type="project" value="InterPro"/>
</dbReference>
<keyword evidence="3" id="KW-0238">DNA-binding</keyword>
<dbReference type="SUPFAM" id="SSF100950">
    <property type="entry name" value="NagB/RpiA/CoA transferase-like"/>
    <property type="match status" value="1"/>
</dbReference>
<dbReference type="Pfam" id="PF12802">
    <property type="entry name" value="MarR_2"/>
    <property type="match status" value="1"/>
</dbReference>
<evidence type="ECO:0000313" key="8">
    <source>
        <dbReference type="Proteomes" id="UP000233332"/>
    </source>
</evidence>
<proteinExistence type="inferred from homology"/>
<dbReference type="InterPro" id="IPR007324">
    <property type="entry name" value="Sugar-bd_dom_put"/>
</dbReference>
<evidence type="ECO:0000259" key="5">
    <source>
        <dbReference type="Pfam" id="PF04198"/>
    </source>
</evidence>
<dbReference type="InterPro" id="IPR051054">
    <property type="entry name" value="SorC_transcr_regulators"/>
</dbReference>
<evidence type="ECO:0000256" key="1">
    <source>
        <dbReference type="ARBA" id="ARBA00010466"/>
    </source>
</evidence>
<dbReference type="Proteomes" id="UP000233332">
    <property type="component" value="Unassembled WGS sequence"/>
</dbReference>
<keyword evidence="4" id="KW-0804">Transcription</keyword>
<dbReference type="InterPro" id="IPR037171">
    <property type="entry name" value="NagB/RpiA_transferase-like"/>
</dbReference>
<dbReference type="Gene3D" id="1.10.10.60">
    <property type="entry name" value="Homeodomain-like"/>
    <property type="match status" value="1"/>
</dbReference>
<evidence type="ECO:0000256" key="4">
    <source>
        <dbReference type="ARBA" id="ARBA00023163"/>
    </source>
</evidence>
<gene>
    <name evidence="7" type="ORF">COO92_13575</name>
</gene>
<comment type="similarity">
    <text evidence="1">Belongs to the SorC transcriptional regulatory family.</text>
</comment>
<protein>
    <submittedName>
        <fullName evidence="7">Crp/Fnr family transcriptional regulator</fullName>
    </submittedName>
</protein>